<dbReference type="EMBL" id="LSYV01000018">
    <property type="protein sequence ID" value="KXZ50185.1"/>
    <property type="molecule type" value="Genomic_DNA"/>
</dbReference>
<dbReference type="GO" id="GO:0005730">
    <property type="term" value="C:nucleolus"/>
    <property type="evidence" value="ECO:0007669"/>
    <property type="project" value="UniProtKB-SubCell"/>
</dbReference>
<dbReference type="SMART" id="SM00360">
    <property type="entry name" value="RRM"/>
    <property type="match status" value="1"/>
</dbReference>
<sequence>MLGYFSQFGKVTRVRISRNKRTGNARGYAFVEFQYPEVAKVAVEAMDGYFLFKQRLSCKLVPPSKVHPLLFKNANRKFKVIPWRKVERMRHDRERTAEEHALRVARLIRKDKQRQKKIREKGIDYEYENLAVPIKPQKVVFEDV</sequence>
<evidence type="ECO:0000256" key="3">
    <source>
        <dbReference type="ARBA" id="ARBA00023242"/>
    </source>
</evidence>
<dbReference type="InterPro" id="IPR035979">
    <property type="entry name" value="RBD_domain_sf"/>
</dbReference>
<dbReference type="AlphaFoldDB" id="A0A150GKE8"/>
<dbReference type="Proteomes" id="UP000075714">
    <property type="component" value="Unassembled WGS sequence"/>
</dbReference>
<keyword evidence="7" id="KW-1185">Reference proteome</keyword>
<gene>
    <name evidence="6" type="ORF">GPECTOR_17g822</name>
</gene>
<accession>A0A150GKE8</accession>
<protein>
    <recommendedName>
        <fullName evidence="5">RRM domain-containing protein</fullName>
    </recommendedName>
</protein>
<dbReference type="Gene3D" id="3.30.70.330">
    <property type="match status" value="1"/>
</dbReference>
<evidence type="ECO:0000313" key="6">
    <source>
        <dbReference type="EMBL" id="KXZ50185.1"/>
    </source>
</evidence>
<proteinExistence type="predicted"/>
<evidence type="ECO:0000256" key="2">
    <source>
        <dbReference type="ARBA" id="ARBA00022884"/>
    </source>
</evidence>
<dbReference type="GO" id="GO:0003723">
    <property type="term" value="F:RNA binding"/>
    <property type="evidence" value="ECO:0007669"/>
    <property type="project" value="UniProtKB-UniRule"/>
</dbReference>
<dbReference type="InterPro" id="IPR012677">
    <property type="entry name" value="Nucleotide-bd_a/b_plait_sf"/>
</dbReference>
<evidence type="ECO:0000259" key="5">
    <source>
        <dbReference type="PROSITE" id="PS50102"/>
    </source>
</evidence>
<dbReference type="InterPro" id="IPR000504">
    <property type="entry name" value="RRM_dom"/>
</dbReference>
<keyword evidence="2 4" id="KW-0694">RNA-binding</keyword>
<evidence type="ECO:0000313" key="7">
    <source>
        <dbReference type="Proteomes" id="UP000075714"/>
    </source>
</evidence>
<dbReference type="SUPFAM" id="SSF54928">
    <property type="entry name" value="RNA-binding domain, RBD"/>
    <property type="match status" value="1"/>
</dbReference>
<comment type="subcellular location">
    <subcellularLocation>
        <location evidence="1">Nucleus</location>
        <location evidence="1">Nucleolus</location>
    </subcellularLocation>
</comment>
<comment type="caution">
    <text evidence="6">The sequence shown here is derived from an EMBL/GenBank/DDBJ whole genome shotgun (WGS) entry which is preliminary data.</text>
</comment>
<dbReference type="PROSITE" id="PS50102">
    <property type="entry name" value="RRM"/>
    <property type="match status" value="1"/>
</dbReference>
<keyword evidence="3" id="KW-0539">Nucleus</keyword>
<dbReference type="PANTHER" id="PTHR46754">
    <property type="entry name" value="MKI67 FHA DOMAIN-INTERACTING NUCLEOLAR PHOSPHOPROTEIN"/>
    <property type="match status" value="1"/>
</dbReference>
<organism evidence="6 7">
    <name type="scientific">Gonium pectorale</name>
    <name type="common">Green alga</name>
    <dbReference type="NCBI Taxonomy" id="33097"/>
    <lineage>
        <taxon>Eukaryota</taxon>
        <taxon>Viridiplantae</taxon>
        <taxon>Chlorophyta</taxon>
        <taxon>core chlorophytes</taxon>
        <taxon>Chlorophyceae</taxon>
        <taxon>CS clade</taxon>
        <taxon>Chlamydomonadales</taxon>
        <taxon>Volvocaceae</taxon>
        <taxon>Gonium</taxon>
    </lineage>
</organism>
<feature type="domain" description="RRM" evidence="5">
    <location>
        <begin position="1"/>
        <end position="63"/>
    </location>
</feature>
<evidence type="ECO:0000256" key="4">
    <source>
        <dbReference type="PROSITE-ProRule" id="PRU00176"/>
    </source>
</evidence>
<evidence type="ECO:0000256" key="1">
    <source>
        <dbReference type="ARBA" id="ARBA00004604"/>
    </source>
</evidence>
<dbReference type="CDD" id="cd12307">
    <property type="entry name" value="RRM_NIFK_like"/>
    <property type="match status" value="1"/>
</dbReference>
<dbReference type="STRING" id="33097.A0A150GKE8"/>
<dbReference type="OrthoDB" id="21467at2759"/>
<dbReference type="Pfam" id="PF00076">
    <property type="entry name" value="RRM_1"/>
    <property type="match status" value="1"/>
</dbReference>
<name>A0A150GKE8_GONPE</name>
<reference evidence="7" key="1">
    <citation type="journal article" date="2016" name="Nat. Commun.">
        <title>The Gonium pectorale genome demonstrates co-option of cell cycle regulation during the evolution of multicellularity.</title>
        <authorList>
            <person name="Hanschen E.R."/>
            <person name="Marriage T.N."/>
            <person name="Ferris P.J."/>
            <person name="Hamaji T."/>
            <person name="Toyoda A."/>
            <person name="Fujiyama A."/>
            <person name="Neme R."/>
            <person name="Noguchi H."/>
            <person name="Minakuchi Y."/>
            <person name="Suzuki M."/>
            <person name="Kawai-Toyooka H."/>
            <person name="Smith D.R."/>
            <person name="Sparks H."/>
            <person name="Anderson J."/>
            <person name="Bakaric R."/>
            <person name="Luria V."/>
            <person name="Karger A."/>
            <person name="Kirschner M.W."/>
            <person name="Durand P.M."/>
            <person name="Michod R.E."/>
            <person name="Nozaki H."/>
            <person name="Olson B.J."/>
        </authorList>
    </citation>
    <scope>NUCLEOTIDE SEQUENCE [LARGE SCALE GENOMIC DNA]</scope>
    <source>
        <strain evidence="7">NIES-2863</strain>
    </source>
</reference>